<evidence type="ECO:0008006" key="4">
    <source>
        <dbReference type="Google" id="ProtNLM"/>
    </source>
</evidence>
<organism evidence="2 3">
    <name type="scientific">Nocardia callitridis</name>
    <dbReference type="NCBI Taxonomy" id="648753"/>
    <lineage>
        <taxon>Bacteria</taxon>
        <taxon>Bacillati</taxon>
        <taxon>Actinomycetota</taxon>
        <taxon>Actinomycetes</taxon>
        <taxon>Mycobacteriales</taxon>
        <taxon>Nocardiaceae</taxon>
        <taxon>Nocardia</taxon>
    </lineage>
</organism>
<reference evidence="3" key="1">
    <citation type="journal article" date="2019" name="Int. J. Syst. Evol. Microbiol.">
        <title>The Global Catalogue of Microorganisms (GCM) 10K type strain sequencing project: providing services to taxonomists for standard genome sequencing and annotation.</title>
        <authorList>
            <consortium name="The Broad Institute Genomics Platform"/>
            <consortium name="The Broad Institute Genome Sequencing Center for Infectious Disease"/>
            <person name="Wu L."/>
            <person name="Ma J."/>
        </authorList>
    </citation>
    <scope>NUCLEOTIDE SEQUENCE [LARGE SCALE GENOMIC DNA]</scope>
    <source>
        <strain evidence="3">JCM 18298</strain>
    </source>
</reference>
<evidence type="ECO:0000256" key="1">
    <source>
        <dbReference type="SAM" id="SignalP"/>
    </source>
</evidence>
<sequence length="119" mass="12074">MVSATRVAAAVVSVLGFSAVIGAGVAQAGPENCVVTKGLTSASASCHDPDAPARREYKVTVECWGLHVIPNAFPFMAIGPYRGGWGGSFGPTGQGQSSCITGLDIGTATNAWVDIYVDG</sequence>
<keyword evidence="1" id="KW-0732">Signal</keyword>
<name>A0ABP9JX33_9NOCA</name>
<proteinExistence type="predicted"/>
<accession>A0ABP9JX33</accession>
<evidence type="ECO:0000313" key="2">
    <source>
        <dbReference type="EMBL" id="GAA5046532.1"/>
    </source>
</evidence>
<evidence type="ECO:0000313" key="3">
    <source>
        <dbReference type="Proteomes" id="UP001500603"/>
    </source>
</evidence>
<gene>
    <name evidence="2" type="ORF">GCM10023318_12050</name>
</gene>
<feature type="chain" id="PRO_5047245309" description="Secreted protein" evidence="1">
    <location>
        <begin position="29"/>
        <end position="119"/>
    </location>
</feature>
<dbReference type="EMBL" id="BAABJM010000001">
    <property type="protein sequence ID" value="GAA5046532.1"/>
    <property type="molecule type" value="Genomic_DNA"/>
</dbReference>
<keyword evidence="3" id="KW-1185">Reference proteome</keyword>
<feature type="signal peptide" evidence="1">
    <location>
        <begin position="1"/>
        <end position="28"/>
    </location>
</feature>
<dbReference type="Proteomes" id="UP001500603">
    <property type="component" value="Unassembled WGS sequence"/>
</dbReference>
<protein>
    <recommendedName>
        <fullName evidence="4">Secreted protein</fullName>
    </recommendedName>
</protein>
<dbReference type="RefSeq" id="WP_345494013.1">
    <property type="nucleotide sequence ID" value="NZ_BAABJM010000001.1"/>
</dbReference>
<comment type="caution">
    <text evidence="2">The sequence shown here is derived from an EMBL/GenBank/DDBJ whole genome shotgun (WGS) entry which is preliminary data.</text>
</comment>